<dbReference type="GO" id="GO:0005525">
    <property type="term" value="F:GTP binding"/>
    <property type="evidence" value="ECO:0007669"/>
    <property type="project" value="UniProtKB-KW"/>
</dbReference>
<evidence type="ECO:0000256" key="4">
    <source>
        <dbReference type="ARBA" id="ARBA00022481"/>
    </source>
</evidence>
<evidence type="ECO:0000313" key="10">
    <source>
        <dbReference type="EMBL" id="KAK4336925.1"/>
    </source>
</evidence>
<dbReference type="PROSITE" id="PS51420">
    <property type="entry name" value="RHO"/>
    <property type="match status" value="1"/>
</dbReference>
<protein>
    <recommendedName>
        <fullName evidence="12">Rho GTPase</fullName>
    </recommendedName>
</protein>
<dbReference type="InterPro" id="IPR027417">
    <property type="entry name" value="P-loop_NTPase"/>
</dbReference>
<keyword evidence="8" id="KW-0449">Lipoprotein</keyword>
<dbReference type="PROSITE" id="PS51421">
    <property type="entry name" value="RAS"/>
    <property type="match status" value="1"/>
</dbReference>
<name>A0AAE1UTK7_9SOLA</name>
<keyword evidence="6" id="KW-0342">GTP-binding</keyword>
<keyword evidence="11" id="KW-1185">Reference proteome</keyword>
<evidence type="ECO:0000256" key="6">
    <source>
        <dbReference type="ARBA" id="ARBA00023134"/>
    </source>
</evidence>
<evidence type="ECO:0000256" key="7">
    <source>
        <dbReference type="ARBA" id="ARBA00023136"/>
    </source>
</evidence>
<keyword evidence="7" id="KW-0472">Membrane</keyword>
<dbReference type="GO" id="GO:0005886">
    <property type="term" value="C:plasma membrane"/>
    <property type="evidence" value="ECO:0007669"/>
    <property type="project" value="UniProtKB-SubCell"/>
</dbReference>
<proteinExistence type="inferred from homology"/>
<dbReference type="SUPFAM" id="SSF52540">
    <property type="entry name" value="P-loop containing nucleoside triphosphate hydrolases"/>
    <property type="match status" value="1"/>
</dbReference>
<comment type="similarity">
    <text evidence="2">Belongs to the small GTPase superfamily. Rho family.</text>
</comment>
<evidence type="ECO:0000256" key="9">
    <source>
        <dbReference type="ARBA" id="ARBA00023289"/>
    </source>
</evidence>
<dbReference type="PANTHER" id="PTHR24072">
    <property type="entry name" value="RHO FAMILY GTPASE"/>
    <property type="match status" value="1"/>
</dbReference>
<dbReference type="InterPro" id="IPR005225">
    <property type="entry name" value="Small_GTP-bd"/>
</dbReference>
<dbReference type="SMART" id="SM00176">
    <property type="entry name" value="RAN"/>
    <property type="match status" value="1"/>
</dbReference>
<dbReference type="PRINTS" id="PR00449">
    <property type="entry name" value="RASTRNSFRMNG"/>
</dbReference>
<comment type="subcellular location">
    <subcellularLocation>
        <location evidence="1">Cell membrane</location>
        <topology evidence="1">Lipid-anchor</topology>
        <orientation evidence="1">Cytoplasmic side</orientation>
    </subcellularLocation>
</comment>
<dbReference type="SMART" id="SM00175">
    <property type="entry name" value="RAB"/>
    <property type="match status" value="1"/>
</dbReference>
<keyword evidence="9" id="KW-0636">Prenylation</keyword>
<sequence>MKKNKEISRKFVLVGDGFCGKSTLIAAFYNRKFVHRYEPTIFETFTVNTDAYKKHVKLELWDTAGQEEFSRVRPLSYPEVDAIILCFSIDSRESSQNISETWLPEIKHFCSHKIPIVLVATKIDLRNKKTDNEKDKLSSLITTEEGLKLCTKIGASAYVECSAKLNIGVDEVFKTALKLTIRHPLFMKMDLCNLS</sequence>
<evidence type="ECO:0008006" key="12">
    <source>
        <dbReference type="Google" id="ProtNLM"/>
    </source>
</evidence>
<dbReference type="NCBIfam" id="TIGR00231">
    <property type="entry name" value="small_GTP"/>
    <property type="match status" value="1"/>
</dbReference>
<evidence type="ECO:0000256" key="2">
    <source>
        <dbReference type="ARBA" id="ARBA00010142"/>
    </source>
</evidence>
<keyword evidence="3" id="KW-1003">Cell membrane</keyword>
<dbReference type="GO" id="GO:0007264">
    <property type="term" value="P:small GTPase-mediated signal transduction"/>
    <property type="evidence" value="ECO:0007669"/>
    <property type="project" value="InterPro"/>
</dbReference>
<dbReference type="GO" id="GO:0003924">
    <property type="term" value="F:GTPase activity"/>
    <property type="evidence" value="ECO:0007669"/>
    <property type="project" value="InterPro"/>
</dbReference>
<keyword evidence="4" id="KW-0488">Methylation</keyword>
<dbReference type="Proteomes" id="UP001291623">
    <property type="component" value="Unassembled WGS sequence"/>
</dbReference>
<keyword evidence="5" id="KW-0547">Nucleotide-binding</keyword>
<evidence type="ECO:0000256" key="8">
    <source>
        <dbReference type="ARBA" id="ARBA00023288"/>
    </source>
</evidence>
<dbReference type="InterPro" id="IPR003578">
    <property type="entry name" value="Small_GTPase_Rho"/>
</dbReference>
<evidence type="ECO:0000256" key="3">
    <source>
        <dbReference type="ARBA" id="ARBA00022475"/>
    </source>
</evidence>
<gene>
    <name evidence="10" type="ORF">RND71_043531</name>
</gene>
<evidence type="ECO:0000256" key="5">
    <source>
        <dbReference type="ARBA" id="ARBA00022741"/>
    </source>
</evidence>
<organism evidence="10 11">
    <name type="scientific">Anisodus tanguticus</name>
    <dbReference type="NCBI Taxonomy" id="243964"/>
    <lineage>
        <taxon>Eukaryota</taxon>
        <taxon>Viridiplantae</taxon>
        <taxon>Streptophyta</taxon>
        <taxon>Embryophyta</taxon>
        <taxon>Tracheophyta</taxon>
        <taxon>Spermatophyta</taxon>
        <taxon>Magnoliopsida</taxon>
        <taxon>eudicotyledons</taxon>
        <taxon>Gunneridae</taxon>
        <taxon>Pentapetalae</taxon>
        <taxon>asterids</taxon>
        <taxon>lamiids</taxon>
        <taxon>Solanales</taxon>
        <taxon>Solanaceae</taxon>
        <taxon>Solanoideae</taxon>
        <taxon>Hyoscyameae</taxon>
        <taxon>Anisodus</taxon>
    </lineage>
</organism>
<dbReference type="PROSITE" id="PS51419">
    <property type="entry name" value="RAB"/>
    <property type="match status" value="1"/>
</dbReference>
<dbReference type="SMART" id="SM00173">
    <property type="entry name" value="RAS"/>
    <property type="match status" value="1"/>
</dbReference>
<dbReference type="FunFam" id="3.40.50.300:FF:000983">
    <property type="entry name" value="Rho family GTPase"/>
    <property type="match status" value="1"/>
</dbReference>
<dbReference type="InterPro" id="IPR001806">
    <property type="entry name" value="Small_GTPase"/>
</dbReference>
<dbReference type="Gene3D" id="3.40.50.300">
    <property type="entry name" value="P-loop containing nucleotide triphosphate hydrolases"/>
    <property type="match status" value="1"/>
</dbReference>
<dbReference type="AlphaFoldDB" id="A0AAE1UTK7"/>
<dbReference type="CDD" id="cd00157">
    <property type="entry name" value="Rho"/>
    <property type="match status" value="1"/>
</dbReference>
<reference evidence="10" key="1">
    <citation type="submission" date="2023-12" db="EMBL/GenBank/DDBJ databases">
        <title>Genome assembly of Anisodus tanguticus.</title>
        <authorList>
            <person name="Wang Y.-J."/>
        </authorList>
    </citation>
    <scope>NUCLEOTIDE SEQUENCE</scope>
    <source>
        <strain evidence="10">KB-2021</strain>
        <tissue evidence="10">Leaf</tissue>
    </source>
</reference>
<accession>A0AAE1UTK7</accession>
<evidence type="ECO:0000313" key="11">
    <source>
        <dbReference type="Proteomes" id="UP001291623"/>
    </source>
</evidence>
<dbReference type="Pfam" id="PF00071">
    <property type="entry name" value="Ras"/>
    <property type="match status" value="1"/>
</dbReference>
<dbReference type="EMBL" id="JAVYJV010000075">
    <property type="protein sequence ID" value="KAK4336925.1"/>
    <property type="molecule type" value="Genomic_DNA"/>
</dbReference>
<evidence type="ECO:0000256" key="1">
    <source>
        <dbReference type="ARBA" id="ARBA00004342"/>
    </source>
</evidence>
<comment type="caution">
    <text evidence="10">The sequence shown here is derived from an EMBL/GenBank/DDBJ whole genome shotgun (WGS) entry which is preliminary data.</text>
</comment>
<dbReference type="SMART" id="SM00174">
    <property type="entry name" value="RHO"/>
    <property type="match status" value="1"/>
</dbReference>